<keyword evidence="1" id="KW-0472">Membrane</keyword>
<evidence type="ECO:0000313" key="2">
    <source>
        <dbReference type="EMBL" id="WEU40668.1"/>
    </source>
</evidence>
<accession>A0AAF0D2Z4</accession>
<dbReference type="AlphaFoldDB" id="A0AAF0D2Z4"/>
<proteinExistence type="predicted"/>
<protein>
    <submittedName>
        <fullName evidence="2">Uncharacterized protein</fullName>
    </submittedName>
</protein>
<sequence length="128" mass="14179">MSGEGSDNKPSKLSRIAAIIIGLIMAAGAAYLMYLGIATNNFLYIIMGFLLFSFVTSLLNIGARPVPSLMKPVNTMTVIKCDKCGFSEIREFRRGDYIFKELGKCKDCDGTAYIKSIYTIEEEKGKRL</sequence>
<feature type="transmembrane region" description="Helical" evidence="1">
    <location>
        <begin position="42"/>
        <end position="61"/>
    </location>
</feature>
<reference evidence="2" key="1">
    <citation type="journal article" date="2017" name="Nature">
        <title>Asgard archaea illuminate the origin of eukaryotic cellular complexity.</title>
        <authorList>
            <person name="Zaremba-Niedzwiedzka K."/>
            <person name="Caceres E.F."/>
            <person name="Saw J.H."/>
            <person name="Backstrom D."/>
            <person name="Juzokaite L."/>
            <person name="Vancaester E."/>
            <person name="Seitz K.W."/>
            <person name="Anantharaman K."/>
            <person name="Starnawski P."/>
            <person name="Kjeldsen K.U."/>
            <person name="Scott M.B."/>
            <person name="Nunoura T."/>
            <person name="Banfield J.F."/>
            <person name="Schramm A."/>
            <person name="Baker B.J."/>
            <person name="Spang A."/>
            <person name="Ettema T.J.G."/>
        </authorList>
    </citation>
    <scope>NUCLEOTIDE SEQUENCE</scope>
    <source>
        <strain evidence="2">LCB_4</strain>
    </source>
</reference>
<keyword evidence="1" id="KW-1133">Transmembrane helix</keyword>
<organism evidence="2 3">
    <name type="scientific">Odinarchaeota yellowstonii (strain LCB_4)</name>
    <dbReference type="NCBI Taxonomy" id="1841599"/>
    <lineage>
        <taxon>Archaea</taxon>
        <taxon>Promethearchaeati</taxon>
        <taxon>Candidatus Odinarchaeota</taxon>
        <taxon>Candidatus Odinarchaeia</taxon>
        <taxon>Candidatus Odinarchaeales</taxon>
        <taxon>Candidatus Odinarchaeaceae</taxon>
        <taxon>Candidatus Odinarchaeum</taxon>
    </lineage>
</organism>
<dbReference type="Proteomes" id="UP000186851">
    <property type="component" value="Chromosome"/>
</dbReference>
<dbReference type="KEGG" id="oyw:OdinLCB4_001705"/>
<gene>
    <name evidence="2" type="ORF">OdinLCB4_001705</name>
</gene>
<dbReference type="EMBL" id="CP091871">
    <property type="protein sequence ID" value="WEU40668.1"/>
    <property type="molecule type" value="Genomic_DNA"/>
</dbReference>
<name>A0AAF0D2Z4_ODILC</name>
<evidence type="ECO:0000256" key="1">
    <source>
        <dbReference type="SAM" id="Phobius"/>
    </source>
</evidence>
<evidence type="ECO:0000313" key="3">
    <source>
        <dbReference type="Proteomes" id="UP000186851"/>
    </source>
</evidence>
<feature type="transmembrane region" description="Helical" evidence="1">
    <location>
        <begin position="16"/>
        <end position="36"/>
    </location>
</feature>
<keyword evidence="1" id="KW-0812">Transmembrane</keyword>
<reference evidence="2" key="2">
    <citation type="journal article" date="2022" name="Nat. Microbiol.">
        <title>A closed Candidatus Odinarchaeum chromosome exposes Asgard archaeal viruses.</title>
        <authorList>
            <person name="Tamarit D."/>
            <person name="Caceres E.F."/>
            <person name="Krupovic M."/>
            <person name="Nijland R."/>
            <person name="Eme L."/>
            <person name="Robinson N.P."/>
            <person name="Ettema T.J.G."/>
        </authorList>
    </citation>
    <scope>NUCLEOTIDE SEQUENCE</scope>
    <source>
        <strain evidence="2">LCB_4</strain>
    </source>
</reference>